<dbReference type="Pfam" id="PF16355">
    <property type="entry name" value="DUF4982"/>
    <property type="match status" value="1"/>
</dbReference>
<dbReference type="InterPro" id="IPR048230">
    <property type="entry name" value="GalA-like"/>
</dbReference>
<dbReference type="Pfam" id="PF22666">
    <property type="entry name" value="Glyco_hydro_2_N2"/>
    <property type="match status" value="1"/>
</dbReference>
<feature type="domain" description="Glycoside hydrolase family 2 catalytic" evidence="5">
    <location>
        <begin position="294"/>
        <end position="370"/>
    </location>
</feature>
<dbReference type="InterPro" id="IPR032311">
    <property type="entry name" value="DUF4982"/>
</dbReference>
<dbReference type="Proteomes" id="UP000184447">
    <property type="component" value="Unassembled WGS sequence"/>
</dbReference>
<dbReference type="EMBL" id="FQXM01000007">
    <property type="protein sequence ID" value="SHH57194.1"/>
    <property type="molecule type" value="Genomic_DNA"/>
</dbReference>
<comment type="similarity">
    <text evidence="1">Belongs to the glycosyl hydrolase 2 family.</text>
</comment>
<dbReference type="InterPro" id="IPR054593">
    <property type="entry name" value="Beta-mannosidase-like_N2"/>
</dbReference>
<dbReference type="InterPro" id="IPR040605">
    <property type="entry name" value="Glyco_hydro2_dom5"/>
</dbReference>
<dbReference type="InterPro" id="IPR051913">
    <property type="entry name" value="GH2_Domain-Containing"/>
</dbReference>
<dbReference type="PROSITE" id="PS00608">
    <property type="entry name" value="GLYCOSYL_HYDROL_F2_2"/>
    <property type="match status" value="1"/>
</dbReference>
<evidence type="ECO:0000259" key="5">
    <source>
        <dbReference type="Pfam" id="PF02836"/>
    </source>
</evidence>
<dbReference type="InterPro" id="IPR006102">
    <property type="entry name" value="Ig-like_GH2"/>
</dbReference>
<dbReference type="Pfam" id="PF02836">
    <property type="entry name" value="Glyco_hydro_2_C"/>
    <property type="match status" value="2"/>
</dbReference>
<feature type="domain" description="Glycoside hydrolase family 2 catalytic" evidence="5">
    <location>
        <begin position="376"/>
        <end position="491"/>
    </location>
</feature>
<dbReference type="InterPro" id="IPR036156">
    <property type="entry name" value="Beta-gal/glucu_dom_sf"/>
</dbReference>
<evidence type="ECO:0000256" key="3">
    <source>
        <dbReference type="ARBA" id="ARBA00023295"/>
    </source>
</evidence>
<keyword evidence="3" id="KW-0326">Glycosidase</keyword>
<sequence>MREKLLLDFGWRFYEGDIINNSIRGHQSTYMASKAERAKGAATQGYYDEDWEMVDLPHDYVIKGEYDETENSNHGFLPRNLAWYRRKFKLNEEDRDKRTTLVFDGVATYCTVWVNGHLLARNWSGYNSFEVDFTDVAQYGEELNTVAVRVDTTEFEGWWYEGAGIYRHVWLNKTNKISVDLWGTYIHPEKSSKDEWFVPIETTIRNDFNESKKIKVSSKIIDIYGKIITEIESETEINFVSKFTVNQEVIVNNPMLWDVEDPNLYKLLTFVIIDEEIIDEYETIFGFRTIEFLADKGFFLNGKGLKIKGTSNHQDHGSLGVALPDRVHEFRIKRLREMGCNGYRCAHNNPATELLEACDKHGMLVMDENRWFETSEEALKQLTTMAKRDRNHPSIIIWSVGNEEPLQSTEKGRRLVETMKANIKNLDNTRPVTIALNGGFLDKAATVASDIIGINYNIKLYDDVHKLNPDKPIVAPEAGATNNTRGIYLDYDPDKHHPAYDTNHAFFGNTHRTAWREANTRDFIMGVFFWTGIEYRGEANWPKLFAGGGAFDSSGFKKDNFYLLQAMWTEKPMIHILPHWNFKGKENRKIDVWVYTNGDTAELFLNGKSLGEQKIDLYEQGKWTVEYETGELYAISKKKGVFHAETKVETTGEAVELKLRLEDPDVRIDGEDVAIVTVYTVDSVGRKVPTCNYQVEFSTNEAGKIIGVGNGDPSDHDSNVEPRKKMFNGLCQLIVRTLKKQGPLEIYAETKEIKKAKLIIENKNIISRPFVPIVENQLSLKGWRMSSILEEEPDINMEINDNDMNSTIPVEFGENVNTMVSHEKGFIFYRLLTNVPNFSEDNKKVSISFENIEGKARILVKHNKDFWPDPEPNEFCEVVVEKTVEKENSIDIELPGFKQRERIILMIVMKTVNENSGIKGRVTWKIK</sequence>
<evidence type="ECO:0000256" key="1">
    <source>
        <dbReference type="ARBA" id="ARBA00007401"/>
    </source>
</evidence>
<evidence type="ECO:0000259" key="6">
    <source>
        <dbReference type="Pfam" id="PF16355"/>
    </source>
</evidence>
<dbReference type="GO" id="GO:0004553">
    <property type="term" value="F:hydrolase activity, hydrolyzing O-glycosyl compounds"/>
    <property type="evidence" value="ECO:0007669"/>
    <property type="project" value="InterPro"/>
</dbReference>
<organism evidence="9 10">
    <name type="scientific">Clostridium grantii DSM 8605</name>
    <dbReference type="NCBI Taxonomy" id="1121316"/>
    <lineage>
        <taxon>Bacteria</taxon>
        <taxon>Bacillati</taxon>
        <taxon>Bacillota</taxon>
        <taxon>Clostridia</taxon>
        <taxon>Eubacteriales</taxon>
        <taxon>Clostridiaceae</taxon>
        <taxon>Clostridium</taxon>
    </lineage>
</organism>
<name>A0A1M5U2K5_9CLOT</name>
<dbReference type="OrthoDB" id="9762066at2"/>
<dbReference type="GO" id="GO:0005975">
    <property type="term" value="P:carbohydrate metabolic process"/>
    <property type="evidence" value="ECO:0007669"/>
    <property type="project" value="InterPro"/>
</dbReference>
<proteinExistence type="inferred from homology"/>
<feature type="domain" description="DUF4982" evidence="6">
    <location>
        <begin position="588"/>
        <end position="640"/>
    </location>
</feature>
<keyword evidence="10" id="KW-1185">Reference proteome</keyword>
<dbReference type="Gene3D" id="2.60.120.260">
    <property type="entry name" value="Galactose-binding domain-like"/>
    <property type="match status" value="1"/>
</dbReference>
<dbReference type="SUPFAM" id="SSF49785">
    <property type="entry name" value="Galactose-binding domain-like"/>
    <property type="match status" value="1"/>
</dbReference>
<dbReference type="InterPro" id="IPR008979">
    <property type="entry name" value="Galactose-bd-like_sf"/>
</dbReference>
<feature type="domain" description="Glycoside hydrolase family 2 immunoglobulin-like beta-sandwich" evidence="4">
    <location>
        <begin position="184"/>
        <end position="288"/>
    </location>
</feature>
<dbReference type="SUPFAM" id="SSF51445">
    <property type="entry name" value="(Trans)glycosidases"/>
    <property type="match status" value="1"/>
</dbReference>
<reference evidence="9 10" key="1">
    <citation type="submission" date="2016-11" db="EMBL/GenBank/DDBJ databases">
        <authorList>
            <person name="Jaros S."/>
            <person name="Januszkiewicz K."/>
            <person name="Wedrychowicz H."/>
        </authorList>
    </citation>
    <scope>NUCLEOTIDE SEQUENCE [LARGE SCALE GENOMIC DNA]</scope>
    <source>
        <strain evidence="9 10">DSM 8605</strain>
    </source>
</reference>
<dbReference type="InterPro" id="IPR013783">
    <property type="entry name" value="Ig-like_fold"/>
</dbReference>
<dbReference type="PRINTS" id="PR00132">
    <property type="entry name" value="GLHYDRLASE2"/>
</dbReference>
<dbReference type="InterPro" id="IPR006103">
    <property type="entry name" value="Glyco_hydro_2_cat"/>
</dbReference>
<dbReference type="PANTHER" id="PTHR42732">
    <property type="entry name" value="BETA-GALACTOSIDASE"/>
    <property type="match status" value="1"/>
</dbReference>
<dbReference type="RefSeq" id="WP_073337860.1">
    <property type="nucleotide sequence ID" value="NZ_FQXM01000007.1"/>
</dbReference>
<feature type="domain" description="Glycoside hydrolase family 2" evidence="7">
    <location>
        <begin position="657"/>
        <end position="758"/>
    </location>
</feature>
<dbReference type="InterPro" id="IPR017853">
    <property type="entry name" value="GH"/>
</dbReference>
<feature type="domain" description="Beta-mannosidase-like galactose-binding" evidence="8">
    <location>
        <begin position="55"/>
        <end position="151"/>
    </location>
</feature>
<keyword evidence="2" id="KW-0378">Hydrolase</keyword>
<gene>
    <name evidence="9" type="ORF">SAMN02745207_01540</name>
</gene>
<evidence type="ECO:0000259" key="4">
    <source>
        <dbReference type="Pfam" id="PF00703"/>
    </source>
</evidence>
<evidence type="ECO:0000259" key="8">
    <source>
        <dbReference type="Pfam" id="PF22666"/>
    </source>
</evidence>
<evidence type="ECO:0000313" key="9">
    <source>
        <dbReference type="EMBL" id="SHH57194.1"/>
    </source>
</evidence>
<protein>
    <submittedName>
        <fullName evidence="9">Beta-galactosidase</fullName>
    </submittedName>
</protein>
<dbReference type="Pfam" id="PF00703">
    <property type="entry name" value="Glyco_hydro_2"/>
    <property type="match status" value="1"/>
</dbReference>
<dbReference type="Gene3D" id="2.60.40.10">
    <property type="entry name" value="Immunoglobulins"/>
    <property type="match status" value="3"/>
</dbReference>
<dbReference type="Gene3D" id="3.20.20.80">
    <property type="entry name" value="Glycosidases"/>
    <property type="match status" value="1"/>
</dbReference>
<accession>A0A1M5U2K5</accession>
<dbReference type="Pfam" id="PF18565">
    <property type="entry name" value="Glyco_hydro2_C5"/>
    <property type="match status" value="1"/>
</dbReference>
<dbReference type="PANTHER" id="PTHR42732:SF1">
    <property type="entry name" value="BETA-MANNOSIDASE"/>
    <property type="match status" value="1"/>
</dbReference>
<dbReference type="InterPro" id="IPR023232">
    <property type="entry name" value="Glyco_hydro_2_AS"/>
</dbReference>
<dbReference type="InterPro" id="IPR006101">
    <property type="entry name" value="Glyco_hydro_2"/>
</dbReference>
<evidence type="ECO:0000256" key="2">
    <source>
        <dbReference type="ARBA" id="ARBA00022801"/>
    </source>
</evidence>
<evidence type="ECO:0000313" key="10">
    <source>
        <dbReference type="Proteomes" id="UP000184447"/>
    </source>
</evidence>
<evidence type="ECO:0000259" key="7">
    <source>
        <dbReference type="Pfam" id="PF18565"/>
    </source>
</evidence>
<dbReference type="SUPFAM" id="SSF49303">
    <property type="entry name" value="beta-Galactosidase/glucuronidase domain"/>
    <property type="match status" value="1"/>
</dbReference>
<dbReference type="AlphaFoldDB" id="A0A1M5U2K5"/>
<dbReference type="NCBIfam" id="NF041462">
    <property type="entry name" value="GalA"/>
    <property type="match status" value="1"/>
</dbReference>
<dbReference type="STRING" id="1121316.SAMN02745207_01540"/>